<feature type="region of interest" description="Disordered" evidence="3">
    <location>
        <begin position="1"/>
        <end position="45"/>
    </location>
</feature>
<evidence type="ECO:0000313" key="5">
    <source>
        <dbReference type="Proteomes" id="UP000494165"/>
    </source>
</evidence>
<dbReference type="PANTHER" id="PTHR22767">
    <property type="entry name" value="N-TERMINAL ACETYLTRANSFERASE-RELATED"/>
    <property type="match status" value="1"/>
</dbReference>
<dbReference type="Pfam" id="PF12569">
    <property type="entry name" value="NatA_aux_su"/>
    <property type="match status" value="1"/>
</dbReference>
<dbReference type="Gene3D" id="1.25.40.1010">
    <property type="match status" value="1"/>
</dbReference>
<accession>A0A8S1D4P7</accession>
<proteinExistence type="predicted"/>
<dbReference type="GO" id="GO:0031415">
    <property type="term" value="C:NatA complex"/>
    <property type="evidence" value="ECO:0007669"/>
    <property type="project" value="TreeGrafter"/>
</dbReference>
<protein>
    <submittedName>
        <fullName evidence="4">Uncharacterized protein</fullName>
    </submittedName>
</protein>
<dbReference type="Proteomes" id="UP000494165">
    <property type="component" value="Unassembled WGS sequence"/>
</dbReference>
<organism evidence="4 5">
    <name type="scientific">Cloeon dipterum</name>
    <dbReference type="NCBI Taxonomy" id="197152"/>
    <lineage>
        <taxon>Eukaryota</taxon>
        <taxon>Metazoa</taxon>
        <taxon>Ecdysozoa</taxon>
        <taxon>Arthropoda</taxon>
        <taxon>Hexapoda</taxon>
        <taxon>Insecta</taxon>
        <taxon>Pterygota</taxon>
        <taxon>Palaeoptera</taxon>
        <taxon>Ephemeroptera</taxon>
        <taxon>Pisciforma</taxon>
        <taxon>Baetidae</taxon>
        <taxon>Cloeon</taxon>
    </lineage>
</organism>
<name>A0A8S1D4P7_9INSE</name>
<keyword evidence="2" id="KW-0802">TPR repeat</keyword>
<dbReference type="OrthoDB" id="10263032at2759"/>
<sequence length="270" mass="29629">MEKQQAAQAQEKREHHNKSRQQTEAEMDAPQQDELVPEKLERTEDPLGQATRFLTPLQELAASNIETHLMAFEIAIRKGKPLLMLQSIKRAHRIDPENAILHSCLVRFLTFLGKAGALAPAVSQVIQTETKAIFQGRDARQMNAQYLAAHERSLPARLEVARMMYLLDPSTQESAISLATALDAHLQGVNLKNCSSVLEGLQSGDFGACEAQAREYKARCHDRFPHAAIFRFPVPESAAAAAAAAAAALVSSENNNSSDLANNHDNNCVN</sequence>
<comment type="caution">
    <text evidence="4">The sequence shown here is derived from an EMBL/GenBank/DDBJ whole genome shotgun (WGS) entry which is preliminary data.</text>
</comment>
<keyword evidence="1" id="KW-0677">Repeat</keyword>
<dbReference type="EMBL" id="CADEPI010000171">
    <property type="protein sequence ID" value="CAB3378711.1"/>
    <property type="molecule type" value="Genomic_DNA"/>
</dbReference>
<evidence type="ECO:0000256" key="1">
    <source>
        <dbReference type="ARBA" id="ARBA00022737"/>
    </source>
</evidence>
<keyword evidence="5" id="KW-1185">Reference proteome</keyword>
<dbReference type="AlphaFoldDB" id="A0A8S1D4P7"/>
<dbReference type="InterPro" id="IPR021183">
    <property type="entry name" value="NatA_aux_su"/>
</dbReference>
<gene>
    <name evidence="4" type="ORF">CLODIP_2_CD11990</name>
</gene>
<evidence type="ECO:0000313" key="4">
    <source>
        <dbReference type="EMBL" id="CAB3378711.1"/>
    </source>
</evidence>
<dbReference type="PANTHER" id="PTHR22767:SF2">
    <property type="entry name" value="N(ALPHA)-ACETYLTRANSFERASE 15_16, ISOFORM A"/>
    <property type="match status" value="1"/>
</dbReference>
<feature type="compositionally biased region" description="Basic and acidic residues" evidence="3">
    <location>
        <begin position="36"/>
        <end position="45"/>
    </location>
</feature>
<evidence type="ECO:0000256" key="3">
    <source>
        <dbReference type="SAM" id="MobiDB-lite"/>
    </source>
</evidence>
<reference evidence="4 5" key="1">
    <citation type="submission" date="2020-04" db="EMBL/GenBank/DDBJ databases">
        <authorList>
            <person name="Alioto T."/>
            <person name="Alioto T."/>
            <person name="Gomez Garrido J."/>
        </authorList>
    </citation>
    <scope>NUCLEOTIDE SEQUENCE [LARGE SCALE GENOMIC DNA]</scope>
</reference>
<evidence type="ECO:0000256" key="2">
    <source>
        <dbReference type="ARBA" id="ARBA00022803"/>
    </source>
</evidence>